<gene>
    <name evidence="11" type="ORF">Tco_0910100</name>
</gene>
<evidence type="ECO:0000256" key="9">
    <source>
        <dbReference type="ARBA" id="ARBA00023172"/>
    </source>
</evidence>
<evidence type="ECO:0000313" key="12">
    <source>
        <dbReference type="Proteomes" id="UP001151760"/>
    </source>
</evidence>
<evidence type="ECO:0000256" key="4">
    <source>
        <dbReference type="ARBA" id="ARBA00022801"/>
    </source>
</evidence>
<keyword evidence="1" id="KW-0540">Nuclease</keyword>
<name>A0ABQ5CS35_9ASTR</name>
<keyword evidence="9" id="KW-0233">DNA recombination</keyword>
<evidence type="ECO:0000256" key="10">
    <source>
        <dbReference type="SAM" id="Coils"/>
    </source>
</evidence>
<keyword evidence="8" id="KW-0548">Nucleotidyltransferase</keyword>
<organism evidence="11 12">
    <name type="scientific">Tanacetum coccineum</name>
    <dbReference type="NCBI Taxonomy" id="301880"/>
    <lineage>
        <taxon>Eukaryota</taxon>
        <taxon>Viridiplantae</taxon>
        <taxon>Streptophyta</taxon>
        <taxon>Embryophyta</taxon>
        <taxon>Tracheophyta</taxon>
        <taxon>Spermatophyta</taxon>
        <taxon>Magnoliopsida</taxon>
        <taxon>eudicotyledons</taxon>
        <taxon>Gunneridae</taxon>
        <taxon>Pentapetalae</taxon>
        <taxon>asterids</taxon>
        <taxon>campanulids</taxon>
        <taxon>Asterales</taxon>
        <taxon>Asteraceae</taxon>
        <taxon>Asteroideae</taxon>
        <taxon>Anthemideae</taxon>
        <taxon>Anthemidinae</taxon>
        <taxon>Tanacetum</taxon>
    </lineage>
</organism>
<sequence>MSEQMINHVNNWEKANKEQNNESITAELERYKERNPFHLKKSPRIKPTLYDGIAISDKHVVMLVIDDEETLIKQNISHKPIDYEKLNRLSDDFRKRFTLQQELSTEQVFWLRMSNPTSKPSDASYIKIDAPKELPKTIYEKGKEIDDLAAQIQSANTIYSRKVQARLRILCTRYPSSSSLVMTFVQIVHWYLYSDLRKMLTISIDILLRGALGHNLFSVGQFANADLEVKSENPSLHVNIEGVELHSRIPEGTNLYTISLDDMHIKHLRFVFYLKRQRLRAGKSKKSSHQPKAEDTNQEKLYLFHMDLYGPLRMASINGKRHLTSKLLSRLLIKNGLSKKRRNQTLVEAARTMLIFSKALLFLWAEAINTACYTQNRSIIRHRYNKTPYELMQDKKPDLSFFHVFGALCYPTNDNDDLGKLDAKADIDMIGIACFNQWSMNTSTPPNIVVSPVQEVVASRAVILADSPSTSID</sequence>
<evidence type="ECO:0000256" key="2">
    <source>
        <dbReference type="ARBA" id="ARBA00022723"/>
    </source>
</evidence>
<evidence type="ECO:0000256" key="6">
    <source>
        <dbReference type="ARBA" id="ARBA00022908"/>
    </source>
</evidence>
<evidence type="ECO:0000256" key="7">
    <source>
        <dbReference type="ARBA" id="ARBA00022918"/>
    </source>
</evidence>
<keyword evidence="7" id="KW-0695">RNA-directed DNA polymerase</keyword>
<dbReference type="SUPFAM" id="SSF53098">
    <property type="entry name" value="Ribonuclease H-like"/>
    <property type="match status" value="1"/>
</dbReference>
<feature type="coiled-coil region" evidence="10">
    <location>
        <begin position="2"/>
        <end position="34"/>
    </location>
</feature>
<dbReference type="InterPro" id="IPR036397">
    <property type="entry name" value="RNaseH_sf"/>
</dbReference>
<comment type="caution">
    <text evidence="11">The sequence shown here is derived from an EMBL/GenBank/DDBJ whole genome shotgun (WGS) entry which is preliminary data.</text>
</comment>
<evidence type="ECO:0000256" key="1">
    <source>
        <dbReference type="ARBA" id="ARBA00022722"/>
    </source>
</evidence>
<evidence type="ECO:0000256" key="8">
    <source>
        <dbReference type="ARBA" id="ARBA00022932"/>
    </source>
</evidence>
<dbReference type="Proteomes" id="UP001151760">
    <property type="component" value="Unassembled WGS sequence"/>
</dbReference>
<dbReference type="PANTHER" id="PTHR42648:SF11">
    <property type="entry name" value="TRANSPOSON TY4-P GAG-POL POLYPROTEIN"/>
    <property type="match status" value="1"/>
</dbReference>
<keyword evidence="6" id="KW-0229">DNA integration</keyword>
<reference evidence="11" key="2">
    <citation type="submission" date="2022-01" db="EMBL/GenBank/DDBJ databases">
        <authorList>
            <person name="Yamashiro T."/>
            <person name="Shiraishi A."/>
            <person name="Satake H."/>
            <person name="Nakayama K."/>
        </authorList>
    </citation>
    <scope>NUCLEOTIDE SEQUENCE</scope>
</reference>
<keyword evidence="8" id="KW-0239">DNA-directed DNA polymerase</keyword>
<evidence type="ECO:0000256" key="3">
    <source>
        <dbReference type="ARBA" id="ARBA00022759"/>
    </source>
</evidence>
<keyword evidence="3" id="KW-0255">Endonuclease</keyword>
<dbReference type="EMBL" id="BQNB010014573">
    <property type="protein sequence ID" value="GJT29825.1"/>
    <property type="molecule type" value="Genomic_DNA"/>
</dbReference>
<keyword evidence="4" id="KW-0378">Hydrolase</keyword>
<dbReference type="Gene3D" id="3.30.420.10">
    <property type="entry name" value="Ribonuclease H-like superfamily/Ribonuclease H"/>
    <property type="match status" value="1"/>
</dbReference>
<reference evidence="11" key="1">
    <citation type="journal article" date="2022" name="Int. J. Mol. Sci.">
        <title>Draft Genome of Tanacetum Coccineum: Genomic Comparison of Closely Related Tanacetum-Family Plants.</title>
        <authorList>
            <person name="Yamashiro T."/>
            <person name="Shiraishi A."/>
            <person name="Nakayama K."/>
            <person name="Satake H."/>
        </authorList>
    </citation>
    <scope>NUCLEOTIDE SEQUENCE</scope>
</reference>
<keyword evidence="10" id="KW-0175">Coiled coil</keyword>
<keyword evidence="12" id="KW-1185">Reference proteome</keyword>
<accession>A0ABQ5CS35</accession>
<dbReference type="InterPro" id="IPR012337">
    <property type="entry name" value="RNaseH-like_sf"/>
</dbReference>
<dbReference type="PANTHER" id="PTHR42648">
    <property type="entry name" value="TRANSPOSASE, PUTATIVE-RELATED"/>
    <property type="match status" value="1"/>
</dbReference>
<dbReference type="InterPro" id="IPR039537">
    <property type="entry name" value="Retrotran_Ty1/copia-like"/>
</dbReference>
<keyword evidence="8" id="KW-0808">Transferase</keyword>
<keyword evidence="5" id="KW-0460">Magnesium</keyword>
<evidence type="ECO:0000313" key="11">
    <source>
        <dbReference type="EMBL" id="GJT29825.1"/>
    </source>
</evidence>
<evidence type="ECO:0000256" key="5">
    <source>
        <dbReference type="ARBA" id="ARBA00022842"/>
    </source>
</evidence>
<protein>
    <submittedName>
        <fullName evidence="11">Integrase, catalytic region, zinc finger, CCHC-type containing protein</fullName>
    </submittedName>
</protein>
<proteinExistence type="predicted"/>
<keyword evidence="2" id="KW-0479">Metal-binding</keyword>